<evidence type="ECO:0000313" key="4">
    <source>
        <dbReference type="Proteomes" id="UP001211907"/>
    </source>
</evidence>
<feature type="compositionally biased region" description="Basic and acidic residues" evidence="1">
    <location>
        <begin position="15"/>
        <end position="28"/>
    </location>
</feature>
<dbReference type="CDD" id="cd00024">
    <property type="entry name" value="CD_CSD"/>
    <property type="match status" value="1"/>
</dbReference>
<dbReference type="Proteomes" id="UP001211907">
    <property type="component" value="Unassembled WGS sequence"/>
</dbReference>
<dbReference type="PROSITE" id="PS50013">
    <property type="entry name" value="CHROMO_2"/>
    <property type="match status" value="1"/>
</dbReference>
<accession>A0AAD5SPK1</accession>
<feature type="compositionally biased region" description="Low complexity" evidence="1">
    <location>
        <begin position="196"/>
        <end position="210"/>
    </location>
</feature>
<dbReference type="InterPro" id="IPR000953">
    <property type="entry name" value="Chromo/chromo_shadow_dom"/>
</dbReference>
<proteinExistence type="predicted"/>
<feature type="compositionally biased region" description="Acidic residues" evidence="1">
    <location>
        <begin position="46"/>
        <end position="55"/>
    </location>
</feature>
<feature type="compositionally biased region" description="Basic and acidic residues" evidence="1">
    <location>
        <begin position="79"/>
        <end position="88"/>
    </location>
</feature>
<feature type="compositionally biased region" description="Acidic residues" evidence="1">
    <location>
        <begin position="62"/>
        <end position="78"/>
    </location>
</feature>
<name>A0AAD5SPK1_9FUNG</name>
<dbReference type="InterPro" id="IPR023780">
    <property type="entry name" value="Chromo_domain"/>
</dbReference>
<comment type="caution">
    <text evidence="3">The sequence shown here is derived from an EMBL/GenBank/DDBJ whole genome shotgun (WGS) entry which is preliminary data.</text>
</comment>
<evidence type="ECO:0000256" key="1">
    <source>
        <dbReference type="SAM" id="MobiDB-lite"/>
    </source>
</evidence>
<dbReference type="SUPFAM" id="SSF54160">
    <property type="entry name" value="Chromo domain-like"/>
    <property type="match status" value="1"/>
</dbReference>
<feature type="compositionally biased region" description="Basic and acidic residues" evidence="1">
    <location>
        <begin position="231"/>
        <end position="246"/>
    </location>
</feature>
<keyword evidence="4" id="KW-1185">Reference proteome</keyword>
<dbReference type="SMART" id="SM00298">
    <property type="entry name" value="CHROMO"/>
    <property type="match status" value="1"/>
</dbReference>
<feature type="compositionally biased region" description="Basic and acidic residues" evidence="1">
    <location>
        <begin position="259"/>
        <end position="278"/>
    </location>
</feature>
<reference evidence="3" key="1">
    <citation type="submission" date="2020-05" db="EMBL/GenBank/DDBJ databases">
        <title>Phylogenomic resolution of chytrid fungi.</title>
        <authorList>
            <person name="Stajich J.E."/>
            <person name="Amses K."/>
            <person name="Simmons R."/>
            <person name="Seto K."/>
            <person name="Myers J."/>
            <person name="Bonds A."/>
            <person name="Quandt C.A."/>
            <person name="Barry K."/>
            <person name="Liu P."/>
            <person name="Grigoriev I."/>
            <person name="Longcore J.E."/>
            <person name="James T.Y."/>
        </authorList>
    </citation>
    <scope>NUCLEOTIDE SEQUENCE</scope>
    <source>
        <strain evidence="3">JEL0513</strain>
    </source>
</reference>
<dbReference type="InterPro" id="IPR016197">
    <property type="entry name" value="Chromo-like_dom_sf"/>
</dbReference>
<sequence>MAKLTEINDIGEEEKETRESTPESEDKFPNNGEENENANEEQSVGEIEEKEEETEQEKQDENDKEGEEEEDNGNEDNENESKSSKEENGNVSEPEDGVFTIQEILKHKKHGRQMLFLVRWLGYGADADSWEPEDSFLDKACLRAYKTANNLNTSPASKAKHTRDRSVSSQRSSTGSSAKLTPRRSSGVSTKEEGGRSVSSHHSSTISTRVLTPRVAHAKEKAAAATATPSNKRDKGEADVKAESVRSKRQKVSPKKVSPKKEAVENEKKPEHGGKRYSAKIDEVTEAKLIPATIASKKSWDDYIESIKGVDNGYGDGVEDKNNLRVKLLWKDNILTGKEKYISARLGTVKEKCPKL</sequence>
<dbReference type="Gene3D" id="2.40.50.40">
    <property type="match status" value="1"/>
</dbReference>
<feature type="non-terminal residue" evidence="3">
    <location>
        <position position="356"/>
    </location>
</feature>
<dbReference type="EMBL" id="JADGJH010004031">
    <property type="protein sequence ID" value="KAJ3087572.1"/>
    <property type="molecule type" value="Genomic_DNA"/>
</dbReference>
<feature type="compositionally biased region" description="Low complexity" evidence="1">
    <location>
        <begin position="167"/>
        <end position="177"/>
    </location>
</feature>
<evidence type="ECO:0000259" key="2">
    <source>
        <dbReference type="PROSITE" id="PS50013"/>
    </source>
</evidence>
<feature type="region of interest" description="Disordered" evidence="1">
    <location>
        <begin position="152"/>
        <end position="278"/>
    </location>
</feature>
<feature type="region of interest" description="Disordered" evidence="1">
    <location>
        <begin position="1"/>
        <end position="96"/>
    </location>
</feature>
<dbReference type="AlphaFoldDB" id="A0AAD5SPK1"/>
<gene>
    <name evidence="3" type="ORF">HK100_008330</name>
</gene>
<evidence type="ECO:0000313" key="3">
    <source>
        <dbReference type="EMBL" id="KAJ3087572.1"/>
    </source>
</evidence>
<feature type="domain" description="Chromo" evidence="2">
    <location>
        <begin position="99"/>
        <end position="157"/>
    </location>
</feature>
<organism evidence="3 4">
    <name type="scientific">Physocladia obscura</name>
    <dbReference type="NCBI Taxonomy" id="109957"/>
    <lineage>
        <taxon>Eukaryota</taxon>
        <taxon>Fungi</taxon>
        <taxon>Fungi incertae sedis</taxon>
        <taxon>Chytridiomycota</taxon>
        <taxon>Chytridiomycota incertae sedis</taxon>
        <taxon>Chytridiomycetes</taxon>
        <taxon>Chytridiales</taxon>
        <taxon>Chytriomycetaceae</taxon>
        <taxon>Physocladia</taxon>
    </lineage>
</organism>
<dbReference type="Pfam" id="PF00385">
    <property type="entry name" value="Chromo"/>
    <property type="match status" value="1"/>
</dbReference>
<protein>
    <recommendedName>
        <fullName evidence="2">Chromo domain-containing protein</fullName>
    </recommendedName>
</protein>
<feature type="compositionally biased region" description="Basic residues" evidence="1">
    <location>
        <begin position="247"/>
        <end position="258"/>
    </location>
</feature>